<accession>A0A1N6D502</accession>
<dbReference type="PROSITE" id="PS01031">
    <property type="entry name" value="SHSP"/>
    <property type="match status" value="1"/>
</dbReference>
<feature type="domain" description="SHSP" evidence="3">
    <location>
        <begin position="31"/>
        <end position="142"/>
    </location>
</feature>
<evidence type="ECO:0000313" key="6">
    <source>
        <dbReference type="Proteomes" id="UP000185221"/>
    </source>
</evidence>
<comment type="similarity">
    <text evidence="1 2">Belongs to the small heat shock protein (HSP20) family.</text>
</comment>
<dbReference type="InterPro" id="IPR031107">
    <property type="entry name" value="Small_HSP"/>
</dbReference>
<evidence type="ECO:0000259" key="3">
    <source>
        <dbReference type="PROSITE" id="PS01031"/>
    </source>
</evidence>
<dbReference type="EMBL" id="FSRC01000001">
    <property type="protein sequence ID" value="SIN65813.1"/>
    <property type="molecule type" value="Genomic_DNA"/>
</dbReference>
<sequence length="142" mass="16111">MKLVRFNQAEPYFPSTFSGMLDKFFNENMGSSLKHFSPAVDISEDDKSYEIQVSVPGIDKKDFQVELLDGKLTISGERKMEEKKEGKNYHSLETNYGSFSRSFFVPEDILAEEVSATYENGLLTVVLPKKEKKVVKAAIEVK</sequence>
<evidence type="ECO:0000256" key="2">
    <source>
        <dbReference type="RuleBase" id="RU003616"/>
    </source>
</evidence>
<dbReference type="AlphaFoldDB" id="A0A1N6D502"/>
<dbReference type="RefSeq" id="WP_074223000.1">
    <property type="nucleotide sequence ID" value="NZ_FSRC01000001.1"/>
</dbReference>
<organism evidence="5 6">
    <name type="scientific">Algoriphagus halophilus</name>
    <dbReference type="NCBI Taxonomy" id="226505"/>
    <lineage>
        <taxon>Bacteria</taxon>
        <taxon>Pseudomonadati</taxon>
        <taxon>Bacteroidota</taxon>
        <taxon>Cytophagia</taxon>
        <taxon>Cytophagales</taxon>
        <taxon>Cyclobacteriaceae</taxon>
        <taxon>Algoriphagus</taxon>
    </lineage>
</organism>
<dbReference type="InterPro" id="IPR008978">
    <property type="entry name" value="HSP20-like_chaperone"/>
</dbReference>
<gene>
    <name evidence="5" type="ORF">SAMN05444394_0216</name>
</gene>
<evidence type="ECO:0000313" key="5">
    <source>
        <dbReference type="EMBL" id="SIN65813.1"/>
    </source>
</evidence>
<dbReference type="OrthoDB" id="9814487at2"/>
<dbReference type="SUPFAM" id="SSF49764">
    <property type="entry name" value="HSP20-like chaperones"/>
    <property type="match status" value="1"/>
</dbReference>
<keyword evidence="6" id="KW-1185">Reference proteome</keyword>
<dbReference type="PANTHER" id="PTHR11527">
    <property type="entry name" value="HEAT-SHOCK PROTEIN 20 FAMILY MEMBER"/>
    <property type="match status" value="1"/>
</dbReference>
<feature type="domain" description="CS" evidence="4">
    <location>
        <begin position="35"/>
        <end position="140"/>
    </location>
</feature>
<dbReference type="Proteomes" id="UP000185221">
    <property type="component" value="Unassembled WGS sequence"/>
</dbReference>
<dbReference type="PROSITE" id="PS51203">
    <property type="entry name" value="CS"/>
    <property type="match status" value="1"/>
</dbReference>
<dbReference type="InterPro" id="IPR007052">
    <property type="entry name" value="CS_dom"/>
</dbReference>
<name>A0A1N6D502_9BACT</name>
<protein>
    <submittedName>
        <fullName evidence="5">Heat shock protein Hsp20</fullName>
    </submittedName>
</protein>
<dbReference type="InterPro" id="IPR002068">
    <property type="entry name" value="A-crystallin/Hsp20_dom"/>
</dbReference>
<keyword evidence="5" id="KW-0346">Stress response</keyword>
<proteinExistence type="inferred from homology"/>
<evidence type="ECO:0000256" key="1">
    <source>
        <dbReference type="PROSITE-ProRule" id="PRU00285"/>
    </source>
</evidence>
<dbReference type="STRING" id="226505.SAMN05444394_0216"/>
<reference evidence="6" key="1">
    <citation type="submission" date="2016-11" db="EMBL/GenBank/DDBJ databases">
        <authorList>
            <person name="Varghese N."/>
            <person name="Submissions S."/>
        </authorList>
    </citation>
    <scope>NUCLEOTIDE SEQUENCE [LARGE SCALE GENOMIC DNA]</scope>
    <source>
        <strain evidence="6">DSM 15292</strain>
    </source>
</reference>
<dbReference type="CDD" id="cd06464">
    <property type="entry name" value="ACD_sHsps-like"/>
    <property type="match status" value="1"/>
</dbReference>
<dbReference type="Gene3D" id="2.60.40.790">
    <property type="match status" value="1"/>
</dbReference>
<dbReference type="Pfam" id="PF00011">
    <property type="entry name" value="HSP20"/>
    <property type="match status" value="1"/>
</dbReference>
<evidence type="ECO:0000259" key="4">
    <source>
        <dbReference type="PROSITE" id="PS51203"/>
    </source>
</evidence>